<dbReference type="Proteomes" id="UP000748756">
    <property type="component" value="Unassembled WGS sequence"/>
</dbReference>
<protein>
    <submittedName>
        <fullName evidence="2">Uncharacterized protein</fullName>
    </submittedName>
</protein>
<reference evidence="2" key="1">
    <citation type="journal article" date="2020" name="Fungal Divers.">
        <title>Resolving the Mortierellaceae phylogeny through synthesis of multi-gene phylogenetics and phylogenomics.</title>
        <authorList>
            <person name="Vandepol N."/>
            <person name="Liber J."/>
            <person name="Desiro A."/>
            <person name="Na H."/>
            <person name="Kennedy M."/>
            <person name="Barry K."/>
            <person name="Grigoriev I.V."/>
            <person name="Miller A.N."/>
            <person name="O'Donnell K."/>
            <person name="Stajich J.E."/>
            <person name="Bonito G."/>
        </authorList>
    </citation>
    <scope>NUCLEOTIDE SEQUENCE</scope>
    <source>
        <strain evidence="2">NRRL 6426</strain>
    </source>
</reference>
<feature type="compositionally biased region" description="Acidic residues" evidence="1">
    <location>
        <begin position="100"/>
        <end position="111"/>
    </location>
</feature>
<keyword evidence="3" id="KW-1185">Reference proteome</keyword>
<organism evidence="2 3">
    <name type="scientific">Linnemannia schmuckeri</name>
    <dbReference type="NCBI Taxonomy" id="64567"/>
    <lineage>
        <taxon>Eukaryota</taxon>
        <taxon>Fungi</taxon>
        <taxon>Fungi incertae sedis</taxon>
        <taxon>Mucoromycota</taxon>
        <taxon>Mortierellomycotina</taxon>
        <taxon>Mortierellomycetes</taxon>
        <taxon>Mortierellales</taxon>
        <taxon>Mortierellaceae</taxon>
        <taxon>Linnemannia</taxon>
    </lineage>
</organism>
<feature type="region of interest" description="Disordered" evidence="1">
    <location>
        <begin position="213"/>
        <end position="237"/>
    </location>
</feature>
<evidence type="ECO:0000313" key="3">
    <source>
        <dbReference type="Proteomes" id="UP000748756"/>
    </source>
</evidence>
<feature type="region of interest" description="Disordered" evidence="1">
    <location>
        <begin position="130"/>
        <end position="190"/>
    </location>
</feature>
<name>A0A9P5S1Z6_9FUNG</name>
<evidence type="ECO:0000313" key="2">
    <source>
        <dbReference type="EMBL" id="KAF9152821.1"/>
    </source>
</evidence>
<feature type="compositionally biased region" description="Low complexity" evidence="1">
    <location>
        <begin position="144"/>
        <end position="154"/>
    </location>
</feature>
<feature type="region of interest" description="Disordered" evidence="1">
    <location>
        <begin position="37"/>
        <end position="58"/>
    </location>
</feature>
<dbReference type="OrthoDB" id="2433519at2759"/>
<feature type="compositionally biased region" description="Acidic residues" evidence="1">
    <location>
        <begin position="174"/>
        <end position="190"/>
    </location>
</feature>
<proteinExistence type="predicted"/>
<comment type="caution">
    <text evidence="2">The sequence shown here is derived from an EMBL/GenBank/DDBJ whole genome shotgun (WGS) entry which is preliminary data.</text>
</comment>
<dbReference type="EMBL" id="JAAAUQ010000217">
    <property type="protein sequence ID" value="KAF9152821.1"/>
    <property type="molecule type" value="Genomic_DNA"/>
</dbReference>
<dbReference type="AlphaFoldDB" id="A0A9P5S1Z6"/>
<gene>
    <name evidence="2" type="ORF">BG015_004649</name>
</gene>
<feature type="region of interest" description="Disordered" evidence="1">
    <location>
        <begin position="91"/>
        <end position="111"/>
    </location>
</feature>
<evidence type="ECO:0000256" key="1">
    <source>
        <dbReference type="SAM" id="MobiDB-lite"/>
    </source>
</evidence>
<accession>A0A9P5S1Z6</accession>
<sequence length="237" mass="26557">MASQYWDCDSNHYNNNFCPSMYTELDSLSFSPFTSTTTTSSSSSSDHDWTPMTSSSSINTSTAWSGYTYPIELRRSRNSSSKYFKWVRPIARPGRHSSPDDDSDIDEDGTDDSFLEAEYPVTTTMDSSAPEYGSSFVGSHVPEQHQQQQRQGLQSPKIKYFKWARPGRRHGGDDSDEEETDMDCCDDDDGVMFSGEDEYFSDVSSCTSAYPGETLARADSDEGSSEHPTSMMGYDRL</sequence>
<feature type="compositionally biased region" description="Basic residues" evidence="1">
    <location>
        <begin position="159"/>
        <end position="169"/>
    </location>
</feature>